<evidence type="ECO:0000256" key="12">
    <source>
        <dbReference type="ARBA" id="ARBA00023002"/>
    </source>
</evidence>
<dbReference type="STRING" id="360412.LARV_02039"/>
<dbReference type="NCBIfam" id="TIGR00179">
    <property type="entry name" value="murB"/>
    <property type="match status" value="1"/>
</dbReference>
<proteinExistence type="inferred from homology"/>
<feature type="region of interest" description="Disordered" evidence="17">
    <location>
        <begin position="212"/>
        <end position="233"/>
    </location>
</feature>
<keyword evidence="11 16" id="KW-0573">Peptidoglycan synthesis</keyword>
<dbReference type="AlphaFoldDB" id="A0A0S7BKD2"/>
<sequence length="317" mass="33995">MKPQSITSSLSELRTLFGDRLQENVSMANYTTARVGGIAQAMLIAQTSQELELAAQRLWEHGIPFYMIGSGSNVLVSDQGLPGVVIVNRTRNIKIDTHTEPMSVWAESGANLGTVARQVALRGLSGLEWAATIPGSVGGAVYGNAGAFGGDMNGSLVLAEILHQKLGRQTWTVEQMAYSYRSSALKRNPGQAIILAARMKLSPSTPQAVQQRMDANSAQRRRTQPPGASLGSMFKNPAGDYAGRLIEAAGLKGARVGGVEISPIHANFFVNNDQATASDLWQLIQMARTAVQQKFGITLELEVELLGEWEISNGSTN</sequence>
<dbReference type="NCBIfam" id="NF010480">
    <property type="entry name" value="PRK13905.1"/>
    <property type="match status" value="1"/>
</dbReference>
<evidence type="ECO:0000313" key="19">
    <source>
        <dbReference type="EMBL" id="GAP14273.1"/>
    </source>
</evidence>
<dbReference type="GO" id="GO:0071555">
    <property type="term" value="P:cell wall organization"/>
    <property type="evidence" value="ECO:0007669"/>
    <property type="project" value="UniProtKB-KW"/>
</dbReference>
<evidence type="ECO:0000256" key="6">
    <source>
        <dbReference type="ARBA" id="ARBA00022618"/>
    </source>
</evidence>
<feature type="active site" evidence="16">
    <location>
        <position position="181"/>
    </location>
</feature>
<dbReference type="OrthoDB" id="9804753at2"/>
<comment type="function">
    <text evidence="2 16">Cell wall formation.</text>
</comment>
<dbReference type="GO" id="GO:0051301">
    <property type="term" value="P:cell division"/>
    <property type="evidence" value="ECO:0007669"/>
    <property type="project" value="UniProtKB-KW"/>
</dbReference>
<accession>A0A0S7BKD2</accession>
<comment type="catalytic activity">
    <reaction evidence="15 16">
        <text>UDP-N-acetyl-alpha-D-muramate + NADP(+) = UDP-N-acetyl-3-O-(1-carboxyvinyl)-alpha-D-glucosamine + NADPH + H(+)</text>
        <dbReference type="Rhea" id="RHEA:12248"/>
        <dbReference type="ChEBI" id="CHEBI:15378"/>
        <dbReference type="ChEBI" id="CHEBI:57783"/>
        <dbReference type="ChEBI" id="CHEBI:58349"/>
        <dbReference type="ChEBI" id="CHEBI:68483"/>
        <dbReference type="ChEBI" id="CHEBI:70757"/>
        <dbReference type="EC" id="1.3.1.98"/>
    </reaction>
</comment>
<comment type="subcellular location">
    <subcellularLocation>
        <location evidence="3 16">Cytoplasm</location>
    </subcellularLocation>
</comment>
<evidence type="ECO:0000256" key="11">
    <source>
        <dbReference type="ARBA" id="ARBA00022984"/>
    </source>
</evidence>
<dbReference type="GO" id="GO:0005829">
    <property type="term" value="C:cytosol"/>
    <property type="evidence" value="ECO:0007669"/>
    <property type="project" value="TreeGrafter"/>
</dbReference>
<keyword evidence="8 16" id="KW-0274">FAD</keyword>
<feature type="domain" description="FAD-binding PCMH-type" evidence="18">
    <location>
        <begin position="35"/>
        <end position="204"/>
    </location>
</feature>
<dbReference type="Gene3D" id="3.90.78.10">
    <property type="entry name" value="UDP-N-acetylenolpyruvoylglucosamine reductase, C-terminal domain"/>
    <property type="match status" value="1"/>
</dbReference>
<evidence type="ECO:0000256" key="1">
    <source>
        <dbReference type="ARBA" id="ARBA00001974"/>
    </source>
</evidence>
<dbReference type="SUPFAM" id="SSF56194">
    <property type="entry name" value="Uridine diphospho-N-Acetylenolpyruvylglucosamine reductase, MurB, C-terminal domain"/>
    <property type="match status" value="1"/>
</dbReference>
<keyword evidence="20" id="KW-1185">Reference proteome</keyword>
<evidence type="ECO:0000256" key="7">
    <source>
        <dbReference type="ARBA" id="ARBA00022630"/>
    </source>
</evidence>
<dbReference type="InterPro" id="IPR036635">
    <property type="entry name" value="MurB_C_sf"/>
</dbReference>
<keyword evidence="14 16" id="KW-0961">Cell wall biogenesis/degradation</keyword>
<evidence type="ECO:0000259" key="18">
    <source>
        <dbReference type="PROSITE" id="PS51387"/>
    </source>
</evidence>
<evidence type="ECO:0000256" key="9">
    <source>
        <dbReference type="ARBA" id="ARBA00022857"/>
    </source>
</evidence>
<dbReference type="PANTHER" id="PTHR21071">
    <property type="entry name" value="UDP-N-ACETYLENOLPYRUVOYLGLUCOSAMINE REDUCTASE"/>
    <property type="match status" value="1"/>
</dbReference>
<dbReference type="GO" id="GO:0071949">
    <property type="term" value="F:FAD binding"/>
    <property type="evidence" value="ECO:0007669"/>
    <property type="project" value="InterPro"/>
</dbReference>
<evidence type="ECO:0000256" key="15">
    <source>
        <dbReference type="ARBA" id="ARBA00048914"/>
    </source>
</evidence>
<evidence type="ECO:0000256" key="13">
    <source>
        <dbReference type="ARBA" id="ARBA00023306"/>
    </source>
</evidence>
<evidence type="ECO:0000256" key="16">
    <source>
        <dbReference type="HAMAP-Rule" id="MF_00037"/>
    </source>
</evidence>
<evidence type="ECO:0000256" key="8">
    <source>
        <dbReference type="ARBA" id="ARBA00022827"/>
    </source>
</evidence>
<dbReference type="InterPro" id="IPR016166">
    <property type="entry name" value="FAD-bd_PCMH"/>
</dbReference>
<dbReference type="Pfam" id="PF02873">
    <property type="entry name" value="MurB_C"/>
    <property type="match status" value="1"/>
</dbReference>
<dbReference type="InterPro" id="IPR006094">
    <property type="entry name" value="Oxid_FAD_bind_N"/>
</dbReference>
<dbReference type="Gene3D" id="3.30.43.10">
    <property type="entry name" value="Uridine Diphospho-n-acetylenolpyruvylglucosamine Reductase, domain 2"/>
    <property type="match status" value="1"/>
</dbReference>
<keyword evidence="7 16" id="KW-0285">Flavoprotein</keyword>
<name>A0A0S7BKD2_9CHLR</name>
<keyword evidence="10 16" id="KW-0133">Cell shape</keyword>
<dbReference type="Gene3D" id="3.30.465.10">
    <property type="match status" value="1"/>
</dbReference>
<dbReference type="EC" id="1.3.1.98" evidence="16"/>
<feature type="active site" evidence="16">
    <location>
        <position position="302"/>
    </location>
</feature>
<feature type="active site" description="Proton donor" evidence="16">
    <location>
        <position position="232"/>
    </location>
</feature>
<evidence type="ECO:0000256" key="10">
    <source>
        <dbReference type="ARBA" id="ARBA00022960"/>
    </source>
</evidence>
<dbReference type="GO" id="GO:0008762">
    <property type="term" value="F:UDP-N-acetylmuramate dehydrogenase activity"/>
    <property type="evidence" value="ECO:0007669"/>
    <property type="project" value="UniProtKB-UniRule"/>
</dbReference>
<gene>
    <name evidence="16" type="primary">murB</name>
    <name evidence="19" type="ORF">LARV_02039</name>
</gene>
<evidence type="ECO:0000256" key="4">
    <source>
        <dbReference type="ARBA" id="ARBA00004752"/>
    </source>
</evidence>
<dbReference type="Pfam" id="PF01565">
    <property type="entry name" value="FAD_binding_4"/>
    <property type="match status" value="1"/>
</dbReference>
<dbReference type="EMBL" id="DF967972">
    <property type="protein sequence ID" value="GAP14273.1"/>
    <property type="molecule type" value="Genomic_DNA"/>
</dbReference>
<evidence type="ECO:0000256" key="17">
    <source>
        <dbReference type="SAM" id="MobiDB-lite"/>
    </source>
</evidence>
<dbReference type="InterPro" id="IPR003170">
    <property type="entry name" value="MurB"/>
</dbReference>
<dbReference type="HAMAP" id="MF_00037">
    <property type="entry name" value="MurB"/>
    <property type="match status" value="1"/>
</dbReference>
<reference evidence="19" key="1">
    <citation type="submission" date="2015-07" db="EMBL/GenBank/DDBJ databases">
        <title>Draft Genome Sequences of Anaerolinea thermolimosa IMO-1, Bellilinea caldifistulae GOMI-1, Leptolinea tardivitalis YMTK-2, Levilinea saccharolytica KIBI-1,Longilinea arvoryzae KOME-1, Previously Described as Members of the Anaerolineaceae (Chloroflexi).</title>
        <authorList>
            <person name="Sekiguchi Y."/>
            <person name="Ohashi A."/>
            <person name="Matsuura N."/>
            <person name="Tourlousse M.D."/>
        </authorList>
    </citation>
    <scope>NUCLEOTIDE SEQUENCE [LARGE SCALE GENOMIC DNA]</scope>
    <source>
        <strain evidence="19">KOME-1</strain>
    </source>
</reference>
<comment type="cofactor">
    <cofactor evidence="1 16">
        <name>FAD</name>
        <dbReference type="ChEBI" id="CHEBI:57692"/>
    </cofactor>
</comment>
<dbReference type="SUPFAM" id="SSF56176">
    <property type="entry name" value="FAD-binding/transporter-associated domain-like"/>
    <property type="match status" value="1"/>
</dbReference>
<dbReference type="PANTHER" id="PTHR21071:SF4">
    <property type="entry name" value="UDP-N-ACETYLENOLPYRUVOYLGLUCOSAMINE REDUCTASE"/>
    <property type="match status" value="1"/>
</dbReference>
<dbReference type="RefSeq" id="WP_075073544.1">
    <property type="nucleotide sequence ID" value="NZ_DF967972.1"/>
</dbReference>
<dbReference type="GO" id="GO:0008360">
    <property type="term" value="P:regulation of cell shape"/>
    <property type="evidence" value="ECO:0007669"/>
    <property type="project" value="UniProtKB-KW"/>
</dbReference>
<dbReference type="GO" id="GO:0009252">
    <property type="term" value="P:peptidoglycan biosynthetic process"/>
    <property type="evidence" value="ECO:0007669"/>
    <property type="project" value="UniProtKB-UniRule"/>
</dbReference>
<dbReference type="UniPathway" id="UPA00219"/>
<evidence type="ECO:0000256" key="5">
    <source>
        <dbReference type="ARBA" id="ARBA00022490"/>
    </source>
</evidence>
<protein>
    <recommendedName>
        <fullName evidence="16">UDP-N-acetylenolpyruvoylglucosamine reductase</fullName>
        <ecNumber evidence="16">1.3.1.98</ecNumber>
    </recommendedName>
    <alternativeName>
        <fullName evidence="16">UDP-N-acetylmuramate dehydrogenase</fullName>
    </alternativeName>
</protein>
<keyword evidence="6 16" id="KW-0132">Cell division</keyword>
<keyword evidence="5 16" id="KW-0963">Cytoplasm</keyword>
<evidence type="ECO:0000256" key="14">
    <source>
        <dbReference type="ARBA" id="ARBA00023316"/>
    </source>
</evidence>
<dbReference type="InterPro" id="IPR011601">
    <property type="entry name" value="MurB_C"/>
</dbReference>
<evidence type="ECO:0000313" key="20">
    <source>
        <dbReference type="Proteomes" id="UP000055060"/>
    </source>
</evidence>
<dbReference type="InterPro" id="IPR016169">
    <property type="entry name" value="FAD-bd_PCMH_sub2"/>
</dbReference>
<dbReference type="InterPro" id="IPR016167">
    <property type="entry name" value="FAD-bd_PCMH_sub1"/>
</dbReference>
<keyword evidence="12 16" id="KW-0560">Oxidoreductase</keyword>
<dbReference type="Proteomes" id="UP000055060">
    <property type="component" value="Unassembled WGS sequence"/>
</dbReference>
<evidence type="ECO:0000256" key="2">
    <source>
        <dbReference type="ARBA" id="ARBA00003921"/>
    </source>
</evidence>
<dbReference type="PROSITE" id="PS51387">
    <property type="entry name" value="FAD_PCMH"/>
    <property type="match status" value="1"/>
</dbReference>
<organism evidence="19">
    <name type="scientific">Longilinea arvoryzae</name>
    <dbReference type="NCBI Taxonomy" id="360412"/>
    <lineage>
        <taxon>Bacteria</taxon>
        <taxon>Bacillati</taxon>
        <taxon>Chloroflexota</taxon>
        <taxon>Anaerolineae</taxon>
        <taxon>Anaerolineales</taxon>
        <taxon>Anaerolineaceae</taxon>
        <taxon>Longilinea</taxon>
    </lineage>
</organism>
<comment type="similarity">
    <text evidence="16">Belongs to the MurB family.</text>
</comment>
<dbReference type="InterPro" id="IPR036318">
    <property type="entry name" value="FAD-bd_PCMH-like_sf"/>
</dbReference>
<keyword evidence="13 16" id="KW-0131">Cell cycle</keyword>
<evidence type="ECO:0000256" key="3">
    <source>
        <dbReference type="ARBA" id="ARBA00004496"/>
    </source>
</evidence>
<comment type="pathway">
    <text evidence="4 16">Cell wall biogenesis; peptidoglycan biosynthesis.</text>
</comment>
<keyword evidence="9 16" id="KW-0521">NADP</keyword>